<sequence>SVSGNYNQSKASGHSRNVGSQSGLFAGEGGYHITADSVRLKGGAIALLGISNKFTAQSEKRGTK</sequence>
<comment type="caution">
    <text evidence="2">The sequence shown here is derived from an EMBL/GenBank/DDBJ whole genome shotgun (WGS) entry which is preliminary data.</text>
</comment>
<feature type="region of interest" description="Disordered" evidence="1">
    <location>
        <begin position="1"/>
        <end position="21"/>
    </location>
</feature>
<name>A0ABS9NP42_9NEIS</name>
<dbReference type="EMBL" id="JAKOOW010000031">
    <property type="protein sequence ID" value="MCG6504533.1"/>
    <property type="molecule type" value="Genomic_DNA"/>
</dbReference>
<proteinExistence type="predicted"/>
<keyword evidence="3" id="KW-1185">Reference proteome</keyword>
<dbReference type="Proteomes" id="UP001298424">
    <property type="component" value="Unassembled WGS sequence"/>
</dbReference>
<evidence type="ECO:0000313" key="3">
    <source>
        <dbReference type="Proteomes" id="UP001298424"/>
    </source>
</evidence>
<feature type="non-terminal residue" evidence="2">
    <location>
        <position position="1"/>
    </location>
</feature>
<evidence type="ECO:0000256" key="1">
    <source>
        <dbReference type="SAM" id="MobiDB-lite"/>
    </source>
</evidence>
<reference evidence="2 3" key="1">
    <citation type="submission" date="2022-02" db="EMBL/GenBank/DDBJ databases">
        <title>Genome sequence data of Kingella unionensis sp. nov. strain CICC 24913 (CCUG 75125).</title>
        <authorList>
            <person name="Xiao M."/>
        </authorList>
    </citation>
    <scope>NUCLEOTIDE SEQUENCE [LARGE SCALE GENOMIC DNA]</scope>
    <source>
        <strain evidence="2 3">CICC 24913</strain>
    </source>
</reference>
<organism evidence="2 3">
    <name type="scientific">Kingella pumchi</name>
    <dbReference type="NCBI Taxonomy" id="2779506"/>
    <lineage>
        <taxon>Bacteria</taxon>
        <taxon>Pseudomonadati</taxon>
        <taxon>Pseudomonadota</taxon>
        <taxon>Betaproteobacteria</taxon>
        <taxon>Neisseriales</taxon>
        <taxon>Neisseriaceae</taxon>
        <taxon>Kingella</taxon>
    </lineage>
</organism>
<dbReference type="RefSeq" id="WP_238748031.1">
    <property type="nucleotide sequence ID" value="NZ_JAKOOW010000031.1"/>
</dbReference>
<accession>A0ABS9NP42</accession>
<evidence type="ECO:0000313" key="2">
    <source>
        <dbReference type="EMBL" id="MCG6504533.1"/>
    </source>
</evidence>
<gene>
    <name evidence="2" type="ORF">MB824_08495</name>
</gene>
<protein>
    <submittedName>
        <fullName evidence="2">Uncharacterized protein</fullName>
    </submittedName>
</protein>